<dbReference type="Proteomes" id="UP000000845">
    <property type="component" value="Chromosome"/>
</dbReference>
<dbReference type="HOGENOM" id="CLU_089162_2_0_0"/>
<dbReference type="UniPathway" id="UPA00148"/>
<keyword evidence="3" id="KW-0489">Methyltransferase</keyword>
<dbReference type="Pfam" id="PF00590">
    <property type="entry name" value="TP_methylase"/>
    <property type="match status" value="1"/>
</dbReference>
<keyword evidence="2" id="KW-0169">Cobalamin biosynthesis</keyword>
<dbReference type="PANTHER" id="PTHR43182">
    <property type="entry name" value="COBALT-PRECORRIN-6B C(15)-METHYLTRANSFERASE (DECARBOXYLATING)"/>
    <property type="match status" value="1"/>
</dbReference>
<dbReference type="InterPro" id="IPR050714">
    <property type="entry name" value="Cobalamin_biosynth_MTase"/>
</dbReference>
<feature type="domain" description="Tetrapyrrole methylase" evidence="6">
    <location>
        <begin position="4"/>
        <end position="185"/>
    </location>
</feature>
<protein>
    <submittedName>
        <fullName evidence="7">Precorrin-6y C5,15-methyltransferase (Decarboxylating), CbiE subunit</fullName>
    </submittedName>
</protein>
<dbReference type="InterPro" id="IPR014776">
    <property type="entry name" value="4pyrrole_Mease_sub2"/>
</dbReference>
<reference evidence="8" key="1">
    <citation type="submission" date="2009-09" db="EMBL/GenBank/DDBJ databases">
        <title>The complete chromosome of Sebaldella termitidis ATCC 33386.</title>
        <authorList>
            <consortium name="US DOE Joint Genome Institute (JGI-PGF)"/>
            <person name="Lucas S."/>
            <person name="Copeland A."/>
            <person name="Lapidus A."/>
            <person name="Glavina del Rio T."/>
            <person name="Dalin E."/>
            <person name="Tice H."/>
            <person name="Bruce D."/>
            <person name="Goodwin L."/>
            <person name="Pitluck S."/>
            <person name="Kyrpides N."/>
            <person name="Mavromatis K."/>
            <person name="Ivanova N."/>
            <person name="Mikhailova N."/>
            <person name="Sims D."/>
            <person name="Meincke L."/>
            <person name="Brettin T."/>
            <person name="Detter J.C."/>
            <person name="Han C."/>
            <person name="Larimer F."/>
            <person name="Land M."/>
            <person name="Hauser L."/>
            <person name="Markowitz V."/>
            <person name="Cheng J.F."/>
            <person name="Hugenholtz P."/>
            <person name="Woyke T."/>
            <person name="Wu D."/>
            <person name="Eisen J.A."/>
        </authorList>
    </citation>
    <scope>NUCLEOTIDE SEQUENCE [LARGE SCALE GENOMIC DNA]</scope>
    <source>
        <strain evidence="8">ATCC 33386 / NCTC 11300</strain>
    </source>
</reference>
<evidence type="ECO:0000256" key="1">
    <source>
        <dbReference type="ARBA" id="ARBA00004953"/>
    </source>
</evidence>
<dbReference type="NCBIfam" id="TIGR02467">
    <property type="entry name" value="CbiE"/>
    <property type="match status" value="1"/>
</dbReference>
<dbReference type="InterPro" id="IPR012818">
    <property type="entry name" value="CbiE"/>
</dbReference>
<dbReference type="KEGG" id="str:Sterm_1010"/>
<proteinExistence type="predicted"/>
<dbReference type="eggNOG" id="COG2241">
    <property type="taxonomic scope" value="Bacteria"/>
</dbReference>
<comment type="pathway">
    <text evidence="1">Cofactor biosynthesis; adenosylcobalamin biosynthesis.</text>
</comment>
<dbReference type="PANTHER" id="PTHR43182:SF1">
    <property type="entry name" value="COBALT-PRECORRIN-7 C(5)-METHYLTRANSFERASE"/>
    <property type="match status" value="1"/>
</dbReference>
<dbReference type="CDD" id="cd11644">
    <property type="entry name" value="Precorrin-6Y-MT"/>
    <property type="match status" value="1"/>
</dbReference>
<dbReference type="GO" id="GO:0008276">
    <property type="term" value="F:protein methyltransferase activity"/>
    <property type="evidence" value="ECO:0007669"/>
    <property type="project" value="InterPro"/>
</dbReference>
<dbReference type="Gene3D" id="3.40.1010.10">
    <property type="entry name" value="Cobalt-precorrin-4 Transmethylase, Domain 1"/>
    <property type="match status" value="1"/>
</dbReference>
<dbReference type="InterPro" id="IPR035996">
    <property type="entry name" value="4pyrrol_Methylase_sf"/>
</dbReference>
<sequence>MKKIRVAGLGPGNPDYILPAVRKAAEDSDIIIGGRRNIESIKELLEGKEIKYIDSRLAELAEYMKQNRMKKITVIVSGDPGFYSMLNYLENVFGREELEVIPGISSVQYMFARLGMHWYDAFVSSLHGKEFNFTEKLNDYNKMGLLTDSKFTPQRIAGELFKNKQNDVKIFVGENLSYENEKIWEFFPENLYDFDYKFGINVVVLVK</sequence>
<dbReference type="Gene3D" id="3.30.950.10">
    <property type="entry name" value="Methyltransferase, Cobalt-precorrin-4 Transmethylase, Domain 2"/>
    <property type="match status" value="1"/>
</dbReference>
<dbReference type="STRING" id="526218.Sterm_1010"/>
<dbReference type="InterPro" id="IPR014777">
    <property type="entry name" value="4pyrrole_Mease_sub1"/>
</dbReference>
<gene>
    <name evidence="7" type="ordered locus">Sterm_1010</name>
</gene>
<evidence type="ECO:0000259" key="6">
    <source>
        <dbReference type="Pfam" id="PF00590"/>
    </source>
</evidence>
<dbReference type="GO" id="GO:0009236">
    <property type="term" value="P:cobalamin biosynthetic process"/>
    <property type="evidence" value="ECO:0007669"/>
    <property type="project" value="UniProtKB-UniPathway"/>
</dbReference>
<dbReference type="SUPFAM" id="SSF53790">
    <property type="entry name" value="Tetrapyrrole methylase"/>
    <property type="match status" value="1"/>
</dbReference>
<dbReference type="AlphaFoldDB" id="D1AFJ3"/>
<keyword evidence="4" id="KW-0808">Transferase</keyword>
<evidence type="ECO:0000313" key="7">
    <source>
        <dbReference type="EMBL" id="ACZ07878.1"/>
    </source>
</evidence>
<dbReference type="InterPro" id="IPR000878">
    <property type="entry name" value="4pyrrol_Mease"/>
</dbReference>
<evidence type="ECO:0000256" key="3">
    <source>
        <dbReference type="ARBA" id="ARBA00022603"/>
    </source>
</evidence>
<name>D1AFJ3_SEBTE</name>
<dbReference type="GO" id="GO:0032259">
    <property type="term" value="P:methylation"/>
    <property type="evidence" value="ECO:0007669"/>
    <property type="project" value="UniProtKB-KW"/>
</dbReference>
<evidence type="ECO:0000256" key="2">
    <source>
        <dbReference type="ARBA" id="ARBA00022573"/>
    </source>
</evidence>
<evidence type="ECO:0000256" key="5">
    <source>
        <dbReference type="ARBA" id="ARBA00022691"/>
    </source>
</evidence>
<keyword evidence="8" id="KW-1185">Reference proteome</keyword>
<keyword evidence="5" id="KW-0949">S-adenosyl-L-methionine</keyword>
<reference evidence="7 8" key="2">
    <citation type="journal article" date="2010" name="Stand. Genomic Sci.">
        <title>Complete genome sequence of Sebaldella termitidis type strain (NCTC 11300).</title>
        <authorList>
            <person name="Harmon-Smith M."/>
            <person name="Celia L."/>
            <person name="Chertkov O."/>
            <person name="Lapidus A."/>
            <person name="Copeland A."/>
            <person name="Glavina Del Rio T."/>
            <person name="Nolan M."/>
            <person name="Lucas S."/>
            <person name="Tice H."/>
            <person name="Cheng J.F."/>
            <person name="Han C."/>
            <person name="Detter J.C."/>
            <person name="Bruce D."/>
            <person name="Goodwin L."/>
            <person name="Pitluck S."/>
            <person name="Pati A."/>
            <person name="Liolios K."/>
            <person name="Ivanova N."/>
            <person name="Mavromatis K."/>
            <person name="Mikhailova N."/>
            <person name="Chen A."/>
            <person name="Palaniappan K."/>
            <person name="Land M."/>
            <person name="Hauser L."/>
            <person name="Chang Y.J."/>
            <person name="Jeffries C.D."/>
            <person name="Brettin T."/>
            <person name="Goker M."/>
            <person name="Beck B."/>
            <person name="Bristow J."/>
            <person name="Eisen J.A."/>
            <person name="Markowitz V."/>
            <person name="Hugenholtz P."/>
            <person name="Kyrpides N.C."/>
            <person name="Klenk H.P."/>
            <person name="Chen F."/>
        </authorList>
    </citation>
    <scope>NUCLEOTIDE SEQUENCE [LARGE SCALE GENOMIC DNA]</scope>
    <source>
        <strain evidence="8">ATCC 33386 / NCTC 11300</strain>
    </source>
</reference>
<evidence type="ECO:0000256" key="4">
    <source>
        <dbReference type="ARBA" id="ARBA00022679"/>
    </source>
</evidence>
<accession>D1AFJ3</accession>
<dbReference type="RefSeq" id="WP_012860474.1">
    <property type="nucleotide sequence ID" value="NC_013517.1"/>
</dbReference>
<evidence type="ECO:0000313" key="8">
    <source>
        <dbReference type="Proteomes" id="UP000000845"/>
    </source>
</evidence>
<dbReference type="EMBL" id="CP001739">
    <property type="protein sequence ID" value="ACZ07878.1"/>
    <property type="molecule type" value="Genomic_DNA"/>
</dbReference>
<organism evidence="7 8">
    <name type="scientific">Sebaldella termitidis (strain ATCC 33386 / NCTC 11300)</name>
    <dbReference type="NCBI Taxonomy" id="526218"/>
    <lineage>
        <taxon>Bacteria</taxon>
        <taxon>Fusobacteriati</taxon>
        <taxon>Fusobacteriota</taxon>
        <taxon>Fusobacteriia</taxon>
        <taxon>Fusobacteriales</taxon>
        <taxon>Leptotrichiaceae</taxon>
        <taxon>Sebaldella</taxon>
    </lineage>
</organism>